<dbReference type="InterPro" id="IPR036249">
    <property type="entry name" value="Thioredoxin-like_sf"/>
</dbReference>
<evidence type="ECO:0000313" key="3">
    <source>
        <dbReference type="Proteomes" id="UP001470230"/>
    </source>
</evidence>
<dbReference type="EMBL" id="JAPFFF010000031">
    <property type="protein sequence ID" value="KAK8845002.1"/>
    <property type="molecule type" value="Genomic_DNA"/>
</dbReference>
<dbReference type="PROSITE" id="PS50033">
    <property type="entry name" value="UBX"/>
    <property type="match status" value="1"/>
</dbReference>
<dbReference type="PANTHER" id="PTHR23322">
    <property type="entry name" value="FAS-ASSOCIATED PROTEIN"/>
    <property type="match status" value="1"/>
</dbReference>
<comment type="caution">
    <text evidence="2">The sequence shown here is derived from an EMBL/GenBank/DDBJ whole genome shotgun (WGS) entry which is preliminary data.</text>
</comment>
<evidence type="ECO:0000259" key="1">
    <source>
        <dbReference type="PROSITE" id="PS50033"/>
    </source>
</evidence>
<name>A0ABR2HD80_9EUKA</name>
<dbReference type="Gene3D" id="3.10.20.90">
    <property type="entry name" value="Phosphatidylinositol 3-kinase Catalytic Subunit, Chain A, domain 1"/>
    <property type="match status" value="1"/>
</dbReference>
<dbReference type="PANTHER" id="PTHR23322:SF106">
    <property type="entry name" value="UBX DOMAIN-CONTAINING PROTEIN"/>
    <property type="match status" value="1"/>
</dbReference>
<accession>A0ABR2HD80</accession>
<dbReference type="SUPFAM" id="SSF52833">
    <property type="entry name" value="Thioredoxin-like"/>
    <property type="match status" value="1"/>
</dbReference>
<keyword evidence="3" id="KW-1185">Reference proteome</keyword>
<dbReference type="InterPro" id="IPR029071">
    <property type="entry name" value="Ubiquitin-like_domsf"/>
</dbReference>
<sequence length="325" mass="37561">MSDHYPLLGERGTSIRSFFSSFINHFLYGDQASSDSNDHILISNHHPINHILPSSMSSRYVPFPFECHPGPIDDAIIDAKNLSKSLFIFIYSRDNADTFQVNEIFQLQSIKSIIQQNYIFYPLEATSVEGWKIVTSTFKFHSLPLFALIRPRGTSLSQSQIFMKHEGLIGETALLSYISIENQNLAQEDNQNNNIIAQQDEDFRRAVEEAELNQLTTEEIEREARRTEENRIQKINHEFNAIPIPQQGEDKIVIRFLFPDNISRTREFPVNGTIRMLFAFARKFEDPQNFILLTGFPMQQLEESDELISSICNDKHFVIHVDEDD</sequence>
<dbReference type="InterPro" id="IPR050730">
    <property type="entry name" value="UBX_domain-protein"/>
</dbReference>
<proteinExistence type="predicted"/>
<dbReference type="InterPro" id="IPR001012">
    <property type="entry name" value="UBX_dom"/>
</dbReference>
<evidence type="ECO:0000313" key="2">
    <source>
        <dbReference type="EMBL" id="KAK8845002.1"/>
    </source>
</evidence>
<feature type="domain" description="UBX" evidence="1">
    <location>
        <begin position="247"/>
        <end position="306"/>
    </location>
</feature>
<protein>
    <recommendedName>
        <fullName evidence="1">UBX domain-containing protein</fullName>
    </recommendedName>
</protein>
<dbReference type="Gene3D" id="3.40.30.10">
    <property type="entry name" value="Glutaredoxin"/>
    <property type="match status" value="1"/>
</dbReference>
<dbReference type="Proteomes" id="UP001470230">
    <property type="component" value="Unassembled WGS sequence"/>
</dbReference>
<gene>
    <name evidence="2" type="ORF">M9Y10_021177</name>
</gene>
<organism evidence="2 3">
    <name type="scientific">Tritrichomonas musculus</name>
    <dbReference type="NCBI Taxonomy" id="1915356"/>
    <lineage>
        <taxon>Eukaryota</taxon>
        <taxon>Metamonada</taxon>
        <taxon>Parabasalia</taxon>
        <taxon>Tritrichomonadida</taxon>
        <taxon>Tritrichomonadidae</taxon>
        <taxon>Tritrichomonas</taxon>
    </lineage>
</organism>
<dbReference type="SUPFAM" id="SSF54236">
    <property type="entry name" value="Ubiquitin-like"/>
    <property type="match status" value="1"/>
</dbReference>
<reference evidence="2 3" key="1">
    <citation type="submission" date="2024-04" db="EMBL/GenBank/DDBJ databases">
        <title>Tritrichomonas musculus Genome.</title>
        <authorList>
            <person name="Alves-Ferreira E."/>
            <person name="Grigg M."/>
            <person name="Lorenzi H."/>
            <person name="Galac M."/>
        </authorList>
    </citation>
    <scope>NUCLEOTIDE SEQUENCE [LARGE SCALE GENOMIC DNA]</scope>
    <source>
        <strain evidence="2 3">EAF2021</strain>
    </source>
</reference>